<dbReference type="KEGG" id="mmab:HQ865_25025"/>
<gene>
    <name evidence="2" type="ORF">HQ865_25025</name>
</gene>
<sequence length="493" mass="57569">MFESFNSILKVKSQVDAAVTLKLLRARNLPLVVTFLYREFKENEQITIRYQHLIQKLGDFLEEIEYGDDDEEIKSGKLILDFDEKAKLYIDRWIESNYLRNVMDDTSKEPLVLLSKHVEKVFQVFELLKEKEFVGTESKFRDVFHKLRDIVQNANPDKEKRLEELEKQKQAIDEEIRKIKIGGFVPIYEDYQVKSRYEDVNRLANELIGDFKEVEDNFKEITRRIYERQQQVNLSKGQLLAETFDALYELRATDQGKSFYAFWQFMLDDAGQADFQKLTKEVYQVLEDRGIEVASRSLRKLKTLLHLAARKVLEKNGILADKLSREIIAKDQLESRKTRELMAAIRSLAIKRLDRPLESEVCLSLETNPEIYFPLERKLGEKPEINTFSVNAQGASLNMEDIGELSKLFNADLIDKQTLLANIQELLLERSQISLKEVIEIKGITKGLSELLAYVTLINVSSKFFMSETVREVICFDHQLHKYLELPQIIFSN</sequence>
<feature type="coiled-coil region" evidence="1">
    <location>
        <begin position="148"/>
        <end position="217"/>
    </location>
</feature>
<organism evidence="2 3">
    <name type="scientific">Mucilaginibacter mali</name>
    <dbReference type="NCBI Taxonomy" id="2740462"/>
    <lineage>
        <taxon>Bacteria</taxon>
        <taxon>Pseudomonadati</taxon>
        <taxon>Bacteroidota</taxon>
        <taxon>Sphingobacteriia</taxon>
        <taxon>Sphingobacteriales</taxon>
        <taxon>Sphingobacteriaceae</taxon>
        <taxon>Mucilaginibacter</taxon>
    </lineage>
</organism>
<dbReference type="Proteomes" id="UP000505355">
    <property type="component" value="Chromosome"/>
</dbReference>
<dbReference type="AlphaFoldDB" id="A0A7D4UDV7"/>
<dbReference type="Pfam" id="PF11855">
    <property type="entry name" value="DUF3375"/>
    <property type="match status" value="1"/>
</dbReference>
<evidence type="ECO:0000256" key="1">
    <source>
        <dbReference type="SAM" id="Coils"/>
    </source>
</evidence>
<evidence type="ECO:0000313" key="2">
    <source>
        <dbReference type="EMBL" id="QKJ32878.1"/>
    </source>
</evidence>
<dbReference type="RefSeq" id="WP_173417523.1">
    <property type="nucleotide sequence ID" value="NZ_CP054139.1"/>
</dbReference>
<keyword evidence="3" id="KW-1185">Reference proteome</keyword>
<keyword evidence="1" id="KW-0175">Coiled coil</keyword>
<protein>
    <submittedName>
        <fullName evidence="2">DUF3375 domain-containing protein</fullName>
    </submittedName>
</protein>
<name>A0A7D4UDV7_9SPHI</name>
<evidence type="ECO:0000313" key="3">
    <source>
        <dbReference type="Proteomes" id="UP000505355"/>
    </source>
</evidence>
<reference evidence="2 3" key="1">
    <citation type="submission" date="2020-05" db="EMBL/GenBank/DDBJ databases">
        <title>Mucilaginibacter mali sp. nov.</title>
        <authorList>
            <person name="Kim H.S."/>
            <person name="Lee K.C."/>
            <person name="Suh M.K."/>
            <person name="Kim J.-S."/>
            <person name="Han K.-I."/>
            <person name="Eom M.K."/>
            <person name="Shin Y.K."/>
            <person name="Lee J.-S."/>
        </authorList>
    </citation>
    <scope>NUCLEOTIDE SEQUENCE [LARGE SCALE GENOMIC DNA]</scope>
    <source>
        <strain evidence="2 3">G2-14</strain>
    </source>
</reference>
<proteinExistence type="predicted"/>
<dbReference type="InterPro" id="IPR021804">
    <property type="entry name" value="DUF3375"/>
</dbReference>
<accession>A0A7D4UDV7</accession>
<dbReference type="EMBL" id="CP054139">
    <property type="protein sequence ID" value="QKJ32878.1"/>
    <property type="molecule type" value="Genomic_DNA"/>
</dbReference>